<evidence type="ECO:0000256" key="1">
    <source>
        <dbReference type="SAM" id="MobiDB-lite"/>
    </source>
</evidence>
<sequence length="65" mass="7085">MVVKRIVGVVAPVVIVAGVVVTLGALKHPTTLSTIEEQKIEKNLKMMEQTEQQTTTEQPSLSLNK</sequence>
<dbReference type="EMBL" id="LNQP01000017">
    <property type="protein sequence ID" value="KSU88660.1"/>
    <property type="molecule type" value="Genomic_DNA"/>
</dbReference>
<name>A0A0V8JNL7_9BACI</name>
<organism evidence="3 4">
    <name type="scientific">Priestia veravalensis</name>
    <dbReference type="NCBI Taxonomy" id="1414648"/>
    <lineage>
        <taxon>Bacteria</taxon>
        <taxon>Bacillati</taxon>
        <taxon>Bacillota</taxon>
        <taxon>Bacilli</taxon>
        <taxon>Bacillales</taxon>
        <taxon>Bacillaceae</taxon>
        <taxon>Priestia</taxon>
    </lineage>
</organism>
<dbReference type="InterPro" id="IPR058890">
    <property type="entry name" value="YwtC-like"/>
</dbReference>
<dbReference type="GeneID" id="93681401"/>
<dbReference type="Pfam" id="PF26359">
    <property type="entry name" value="YwtC"/>
    <property type="match status" value="1"/>
</dbReference>
<keyword evidence="2" id="KW-1133">Transmembrane helix</keyword>
<dbReference type="AlphaFoldDB" id="A0A0V8JNL7"/>
<keyword evidence="2" id="KW-0812">Transmembrane</keyword>
<reference evidence="3 4" key="1">
    <citation type="submission" date="2015-11" db="EMBL/GenBank/DDBJ databases">
        <title>Bacillus caseinolyticus sp nov.</title>
        <authorList>
            <person name="Dastager S.G."/>
            <person name="Mawlankar R."/>
        </authorList>
    </citation>
    <scope>NUCLEOTIDE SEQUENCE [LARGE SCALE GENOMIC DNA]</scope>
    <source>
        <strain evidence="3 4">SGD-V-76</strain>
    </source>
</reference>
<dbReference type="NCBIfam" id="NF040516">
    <property type="entry name" value="CapE_47_fam"/>
    <property type="match status" value="1"/>
</dbReference>
<feature type="compositionally biased region" description="Low complexity" evidence="1">
    <location>
        <begin position="49"/>
        <end position="58"/>
    </location>
</feature>
<accession>A0A0V8JNL7</accession>
<keyword evidence="4" id="KW-1185">Reference proteome</keyword>
<evidence type="ECO:0000313" key="3">
    <source>
        <dbReference type="EMBL" id="KSU88660.1"/>
    </source>
</evidence>
<proteinExistence type="predicted"/>
<dbReference type="Proteomes" id="UP000053681">
    <property type="component" value="Unassembled WGS sequence"/>
</dbReference>
<dbReference type="RefSeq" id="WP_025908231.1">
    <property type="nucleotide sequence ID" value="NZ_KQ758636.1"/>
</dbReference>
<protein>
    <submittedName>
        <fullName evidence="3">Uncharacterized protein</fullName>
    </submittedName>
</protein>
<evidence type="ECO:0000256" key="2">
    <source>
        <dbReference type="SAM" id="Phobius"/>
    </source>
</evidence>
<evidence type="ECO:0000313" key="4">
    <source>
        <dbReference type="Proteomes" id="UP000053681"/>
    </source>
</evidence>
<feature type="region of interest" description="Disordered" evidence="1">
    <location>
        <begin position="46"/>
        <end position="65"/>
    </location>
</feature>
<feature type="transmembrane region" description="Helical" evidence="2">
    <location>
        <begin position="6"/>
        <end position="26"/>
    </location>
</feature>
<gene>
    <name evidence="3" type="ORF">AS180_06660</name>
</gene>
<keyword evidence="2" id="KW-0472">Membrane</keyword>
<comment type="caution">
    <text evidence="3">The sequence shown here is derived from an EMBL/GenBank/DDBJ whole genome shotgun (WGS) entry which is preliminary data.</text>
</comment>